<keyword evidence="6" id="KW-0547">Nucleotide-binding</keyword>
<dbReference type="PANTHER" id="PTHR42878">
    <property type="entry name" value="TWO-COMPONENT HISTIDINE KINASE"/>
    <property type="match status" value="1"/>
</dbReference>
<keyword evidence="10" id="KW-0902">Two-component regulatory system</keyword>
<comment type="subcellular location">
    <subcellularLocation>
        <location evidence="2">Membrane</location>
        <topology evidence="2">Multi-pass membrane protein</topology>
    </subcellularLocation>
</comment>
<dbReference type="Pfam" id="PF16927">
    <property type="entry name" value="HisKA_7TM"/>
    <property type="match status" value="1"/>
</dbReference>
<protein>
    <recommendedName>
        <fullName evidence="3">histidine kinase</fullName>
        <ecNumber evidence="3">2.7.13.3</ecNumber>
    </recommendedName>
</protein>
<name>A0A150IWY2_9EURY</name>
<evidence type="ECO:0000256" key="5">
    <source>
        <dbReference type="ARBA" id="ARBA00022692"/>
    </source>
</evidence>
<evidence type="ECO:0000256" key="8">
    <source>
        <dbReference type="ARBA" id="ARBA00022840"/>
    </source>
</evidence>
<feature type="domain" description="Histidine kinase" evidence="13">
    <location>
        <begin position="367"/>
        <end position="562"/>
    </location>
</feature>
<dbReference type="InterPro" id="IPR036890">
    <property type="entry name" value="HATPase_C_sf"/>
</dbReference>
<keyword evidence="8" id="KW-0067">ATP-binding</keyword>
<evidence type="ECO:0000256" key="3">
    <source>
        <dbReference type="ARBA" id="ARBA00012438"/>
    </source>
</evidence>
<dbReference type="EC" id="2.7.13.3" evidence="3"/>
<dbReference type="GO" id="GO:0005524">
    <property type="term" value="F:ATP binding"/>
    <property type="evidence" value="ECO:0007669"/>
    <property type="project" value="UniProtKB-KW"/>
</dbReference>
<dbReference type="Gene3D" id="3.30.450.20">
    <property type="entry name" value="PAS domain"/>
    <property type="match status" value="1"/>
</dbReference>
<dbReference type="InterPro" id="IPR050351">
    <property type="entry name" value="BphY/WalK/GraS-like"/>
</dbReference>
<dbReference type="GO" id="GO:0000156">
    <property type="term" value="F:phosphorelay response regulator activity"/>
    <property type="evidence" value="ECO:0007669"/>
    <property type="project" value="TreeGrafter"/>
</dbReference>
<evidence type="ECO:0000256" key="9">
    <source>
        <dbReference type="ARBA" id="ARBA00022989"/>
    </source>
</evidence>
<evidence type="ECO:0000259" key="13">
    <source>
        <dbReference type="PROSITE" id="PS50109"/>
    </source>
</evidence>
<dbReference type="GO" id="GO:0004673">
    <property type="term" value="F:protein histidine kinase activity"/>
    <property type="evidence" value="ECO:0007669"/>
    <property type="project" value="UniProtKB-EC"/>
</dbReference>
<keyword evidence="4" id="KW-0808">Transferase</keyword>
<sequence>MQFTLYQIPLFLSCLVSAIVIYILIKREQSPGSRYLTICITAAFVWALTDLLNLGSTSLSNKLFWDNISYIAISIFPISWILFVFEYSGKSKYISKSLVVLMSSFSLATLIIVWTNQYHHLFRSSIFLIEISGVLAFGKAYGPLFWLFIIFFYSLIILGIFLLFQSFNLSNSINRKQKITFIIAIFITWTANLIHLSRIIISPLDFTSVSFSLMGVVLLIGITKYQLLDIVPTAYMNVFKNMNDSYIVLGRLNQIVEINPSMEKTLGVTSSSICGKKFDQISDKWPELNREYQDLQSKSHPNKTNLFKGAKTYEMDVSDIYDSNNFLIGHLIALHDITNRKKMEDKLIKSNKQIEELNETLQVINKILRHDLLNKLAVMKSSLWLYEEKKDKTLLGKLDRSVDGSIELIERIRELESIVLNKGELIPINVRKIAEDVSTNLHFPSINITGDATALADQALFSVFENIMRNAIIHGKTDRIDVDITTAKSKKCEIRITDYGKGISGDIKDNVFEEGLSFGDSKGSGLGLYIVKKTIERYGGTIKLEDNKPQGAIFIIKLKCVGN</sequence>
<dbReference type="AlphaFoldDB" id="A0A150IWY2"/>
<dbReference type="CDD" id="cd00075">
    <property type="entry name" value="HATPase"/>
    <property type="match status" value="1"/>
</dbReference>
<dbReference type="SUPFAM" id="SSF55785">
    <property type="entry name" value="PYP-like sensor domain (PAS domain)"/>
    <property type="match status" value="1"/>
</dbReference>
<dbReference type="InterPro" id="IPR035965">
    <property type="entry name" value="PAS-like_dom_sf"/>
</dbReference>
<dbReference type="PROSITE" id="PS50109">
    <property type="entry name" value="HIS_KIN"/>
    <property type="match status" value="1"/>
</dbReference>
<organism evidence="14 15">
    <name type="scientific">Candidatus Methanofastidiosum methylothiophilum</name>
    <dbReference type="NCBI Taxonomy" id="1705564"/>
    <lineage>
        <taxon>Archaea</taxon>
        <taxon>Methanobacteriati</taxon>
        <taxon>Methanobacteriota</taxon>
        <taxon>Stenosarchaea group</taxon>
        <taxon>Candidatus Methanofastidiosia</taxon>
        <taxon>Candidatus Methanofastidiosales</taxon>
        <taxon>Candidatus Methanofastidiosaceae</taxon>
        <taxon>Candidatus Methanofastidiosum</taxon>
    </lineage>
</organism>
<evidence type="ECO:0000256" key="12">
    <source>
        <dbReference type="SAM" id="Phobius"/>
    </source>
</evidence>
<comment type="caution">
    <text evidence="14">The sequence shown here is derived from an EMBL/GenBank/DDBJ whole genome shotgun (WGS) entry which is preliminary data.</text>
</comment>
<dbReference type="GO" id="GO:0007234">
    <property type="term" value="P:osmosensory signaling via phosphorelay pathway"/>
    <property type="evidence" value="ECO:0007669"/>
    <property type="project" value="TreeGrafter"/>
</dbReference>
<feature type="transmembrane region" description="Helical" evidence="12">
    <location>
        <begin position="179"/>
        <end position="197"/>
    </location>
</feature>
<gene>
    <name evidence="14" type="ORF">AMQ74_01422</name>
</gene>
<dbReference type="Pfam" id="PF02518">
    <property type="entry name" value="HATPase_c"/>
    <property type="match status" value="1"/>
</dbReference>
<proteinExistence type="predicted"/>
<feature type="transmembrane region" description="Helical" evidence="12">
    <location>
        <begin position="97"/>
        <end position="115"/>
    </location>
</feature>
<evidence type="ECO:0000256" key="1">
    <source>
        <dbReference type="ARBA" id="ARBA00000085"/>
    </source>
</evidence>
<dbReference type="PRINTS" id="PR00344">
    <property type="entry name" value="BCTRLSENSOR"/>
</dbReference>
<evidence type="ECO:0000256" key="7">
    <source>
        <dbReference type="ARBA" id="ARBA00022777"/>
    </source>
</evidence>
<evidence type="ECO:0000313" key="14">
    <source>
        <dbReference type="EMBL" id="KYC49470.1"/>
    </source>
</evidence>
<dbReference type="Gene3D" id="3.30.565.10">
    <property type="entry name" value="Histidine kinase-like ATPase, C-terminal domain"/>
    <property type="match status" value="1"/>
</dbReference>
<dbReference type="InterPro" id="IPR003594">
    <property type="entry name" value="HATPase_dom"/>
</dbReference>
<dbReference type="InterPro" id="IPR005467">
    <property type="entry name" value="His_kinase_dom"/>
</dbReference>
<dbReference type="GO" id="GO:0030295">
    <property type="term" value="F:protein kinase activator activity"/>
    <property type="evidence" value="ECO:0007669"/>
    <property type="project" value="TreeGrafter"/>
</dbReference>
<feature type="transmembrane region" description="Helical" evidence="12">
    <location>
        <begin position="32"/>
        <end position="48"/>
    </location>
</feature>
<feature type="transmembrane region" description="Helical" evidence="12">
    <location>
        <begin position="68"/>
        <end position="85"/>
    </location>
</feature>
<dbReference type="EMBL" id="LNGD01000103">
    <property type="protein sequence ID" value="KYC49470.1"/>
    <property type="molecule type" value="Genomic_DNA"/>
</dbReference>
<evidence type="ECO:0000313" key="15">
    <source>
        <dbReference type="Proteomes" id="UP000075578"/>
    </source>
</evidence>
<dbReference type="SUPFAM" id="SSF55874">
    <property type="entry name" value="ATPase domain of HSP90 chaperone/DNA topoisomerase II/histidine kinase"/>
    <property type="match status" value="1"/>
</dbReference>
<keyword evidence="7 14" id="KW-0418">Kinase</keyword>
<feature type="transmembrane region" description="Helical" evidence="12">
    <location>
        <begin position="145"/>
        <end position="167"/>
    </location>
</feature>
<reference evidence="14 15" key="1">
    <citation type="journal article" date="2016" name="ISME J.">
        <title>Chasing the elusive Euryarchaeota class WSA2: genomes reveal a uniquely fastidious methyl-reducing methanogen.</title>
        <authorList>
            <person name="Nobu M.K."/>
            <person name="Narihiro T."/>
            <person name="Kuroda K."/>
            <person name="Mei R."/>
            <person name="Liu W.T."/>
        </authorList>
    </citation>
    <scope>NUCLEOTIDE SEQUENCE [LARGE SCALE GENOMIC DNA]</scope>
    <source>
        <strain evidence="14">U1lsi0528_Bin089</strain>
    </source>
</reference>
<dbReference type="SMART" id="SM00387">
    <property type="entry name" value="HATPase_c"/>
    <property type="match status" value="1"/>
</dbReference>
<dbReference type="InterPro" id="IPR004358">
    <property type="entry name" value="Sig_transdc_His_kin-like_C"/>
</dbReference>
<dbReference type="InterPro" id="IPR031621">
    <property type="entry name" value="HisKA_7TM"/>
</dbReference>
<dbReference type="GO" id="GO:0016020">
    <property type="term" value="C:membrane"/>
    <property type="evidence" value="ECO:0007669"/>
    <property type="project" value="UniProtKB-SubCell"/>
</dbReference>
<keyword evidence="11 12" id="KW-0472">Membrane</keyword>
<evidence type="ECO:0000256" key="6">
    <source>
        <dbReference type="ARBA" id="ARBA00022741"/>
    </source>
</evidence>
<feature type="transmembrane region" description="Helical" evidence="12">
    <location>
        <begin position="209"/>
        <end position="228"/>
    </location>
</feature>
<evidence type="ECO:0000256" key="4">
    <source>
        <dbReference type="ARBA" id="ARBA00022679"/>
    </source>
</evidence>
<comment type="catalytic activity">
    <reaction evidence="1">
        <text>ATP + protein L-histidine = ADP + protein N-phospho-L-histidine.</text>
        <dbReference type="EC" id="2.7.13.3"/>
    </reaction>
</comment>
<dbReference type="NCBIfam" id="TIGR00229">
    <property type="entry name" value="sensory_box"/>
    <property type="match status" value="1"/>
</dbReference>
<dbReference type="PANTHER" id="PTHR42878:SF7">
    <property type="entry name" value="SENSOR HISTIDINE KINASE GLRK"/>
    <property type="match status" value="1"/>
</dbReference>
<evidence type="ECO:0000256" key="11">
    <source>
        <dbReference type="ARBA" id="ARBA00023136"/>
    </source>
</evidence>
<dbReference type="Proteomes" id="UP000075578">
    <property type="component" value="Unassembled WGS sequence"/>
</dbReference>
<dbReference type="InterPro" id="IPR000014">
    <property type="entry name" value="PAS"/>
</dbReference>
<feature type="transmembrane region" description="Helical" evidence="12">
    <location>
        <begin position="6"/>
        <end position="25"/>
    </location>
</feature>
<accession>A0A150IWY2</accession>
<keyword evidence="9 12" id="KW-1133">Transmembrane helix</keyword>
<evidence type="ECO:0000256" key="10">
    <source>
        <dbReference type="ARBA" id="ARBA00023012"/>
    </source>
</evidence>
<keyword evidence="5 12" id="KW-0812">Transmembrane</keyword>
<evidence type="ECO:0000256" key="2">
    <source>
        <dbReference type="ARBA" id="ARBA00004141"/>
    </source>
</evidence>